<dbReference type="EMBL" id="WSZM01001370">
    <property type="protein sequence ID" value="KAF4027610.1"/>
    <property type="molecule type" value="Genomic_DNA"/>
</dbReference>
<reference evidence="1" key="1">
    <citation type="submission" date="2020-04" db="EMBL/GenBank/DDBJ databases">
        <title>Hybrid Assembly of Korean Phytophthora infestans isolates.</title>
        <authorList>
            <person name="Prokchorchik M."/>
            <person name="Lee Y."/>
            <person name="Seo J."/>
            <person name="Cho J.-H."/>
            <person name="Park Y.-E."/>
            <person name="Jang D.-C."/>
            <person name="Im J.-S."/>
            <person name="Choi J.-G."/>
            <person name="Park H.-J."/>
            <person name="Lee G.-B."/>
            <person name="Lee Y.-G."/>
            <person name="Hong S.-Y."/>
            <person name="Cho K."/>
            <person name="Sohn K.H."/>
        </authorList>
    </citation>
    <scope>NUCLEOTIDE SEQUENCE</scope>
    <source>
        <strain evidence="1">KR_1_A1</strain>
    </source>
</reference>
<dbReference type="Proteomes" id="UP000602510">
    <property type="component" value="Unassembled WGS sequence"/>
</dbReference>
<name>A0A833SG14_PHYIN</name>
<organism evidence="1 2">
    <name type="scientific">Phytophthora infestans</name>
    <name type="common">Potato late blight agent</name>
    <name type="synonym">Botrytis infestans</name>
    <dbReference type="NCBI Taxonomy" id="4787"/>
    <lineage>
        <taxon>Eukaryota</taxon>
        <taxon>Sar</taxon>
        <taxon>Stramenopiles</taxon>
        <taxon>Oomycota</taxon>
        <taxon>Peronosporomycetes</taxon>
        <taxon>Peronosporales</taxon>
        <taxon>Peronosporaceae</taxon>
        <taxon>Phytophthora</taxon>
    </lineage>
</organism>
<sequence>MSVLERAMVRQFHEQHIECVGTADVPPQVRLSKSMSHAFVMGELAKANTDFTTGKSFICCLQQDLKMVYFDGSHTLKFIYHSKRLTAFYLGRNLRLQRVVIEVDESGNLLSGTDTQPHLRRLYSIRILGADQIGTATVVQALPRSLAYRCWMENVLAWGPLQ</sequence>
<protein>
    <submittedName>
        <fullName evidence="1">Uncharacterized protein</fullName>
    </submittedName>
</protein>
<gene>
    <name evidence="1" type="ORF">GN244_ATG20768</name>
</gene>
<proteinExistence type="predicted"/>
<evidence type="ECO:0000313" key="2">
    <source>
        <dbReference type="Proteomes" id="UP000602510"/>
    </source>
</evidence>
<accession>A0A833SG14</accession>
<dbReference type="AlphaFoldDB" id="A0A833SG14"/>
<keyword evidence="2" id="KW-1185">Reference proteome</keyword>
<comment type="caution">
    <text evidence="1">The sequence shown here is derived from an EMBL/GenBank/DDBJ whole genome shotgun (WGS) entry which is preliminary data.</text>
</comment>
<evidence type="ECO:0000313" key="1">
    <source>
        <dbReference type="EMBL" id="KAF4027610.1"/>
    </source>
</evidence>